<keyword evidence="2" id="KW-1185">Reference proteome</keyword>
<reference evidence="1" key="1">
    <citation type="submission" date="2022-02" db="EMBL/GenBank/DDBJ databases">
        <title>Plant Genome Project.</title>
        <authorList>
            <person name="Zhang R.-G."/>
        </authorList>
    </citation>
    <scope>NUCLEOTIDE SEQUENCE</scope>
    <source>
        <strain evidence="1">AT1</strain>
    </source>
</reference>
<proteinExistence type="predicted"/>
<evidence type="ECO:0000313" key="2">
    <source>
        <dbReference type="Proteomes" id="UP001062846"/>
    </source>
</evidence>
<name>A0ACC0QAT6_RHOML</name>
<accession>A0ACC0QAT6</accession>
<comment type="caution">
    <text evidence="1">The sequence shown here is derived from an EMBL/GenBank/DDBJ whole genome shotgun (WGS) entry which is preliminary data.</text>
</comment>
<evidence type="ECO:0000313" key="1">
    <source>
        <dbReference type="EMBL" id="KAI8573848.1"/>
    </source>
</evidence>
<protein>
    <submittedName>
        <fullName evidence="1">Uncharacterized protein</fullName>
    </submittedName>
</protein>
<dbReference type="EMBL" id="CM046388">
    <property type="protein sequence ID" value="KAI8573848.1"/>
    <property type="molecule type" value="Genomic_DNA"/>
</dbReference>
<dbReference type="Proteomes" id="UP001062846">
    <property type="component" value="Chromosome 1"/>
</dbReference>
<sequence>MLYGSPQLFLGFLVQTAYMPFLYVHVMSAITSVNLTTFKLDPSTMRLNLDDEPSFVVCIADSSSKLSGIAKSSSRRLDQLSDVLGGMRIEKRGIGGLYKGAKSRAGGGSAEKPWAT</sequence>
<organism evidence="1 2">
    <name type="scientific">Rhododendron molle</name>
    <name type="common">Chinese azalea</name>
    <name type="synonym">Azalea mollis</name>
    <dbReference type="NCBI Taxonomy" id="49168"/>
    <lineage>
        <taxon>Eukaryota</taxon>
        <taxon>Viridiplantae</taxon>
        <taxon>Streptophyta</taxon>
        <taxon>Embryophyta</taxon>
        <taxon>Tracheophyta</taxon>
        <taxon>Spermatophyta</taxon>
        <taxon>Magnoliopsida</taxon>
        <taxon>eudicotyledons</taxon>
        <taxon>Gunneridae</taxon>
        <taxon>Pentapetalae</taxon>
        <taxon>asterids</taxon>
        <taxon>Ericales</taxon>
        <taxon>Ericaceae</taxon>
        <taxon>Ericoideae</taxon>
        <taxon>Rhodoreae</taxon>
        <taxon>Rhododendron</taxon>
    </lineage>
</organism>
<gene>
    <name evidence="1" type="ORF">RHMOL_Rhmol01G0307300</name>
</gene>